<keyword evidence="2" id="KW-1185">Reference proteome</keyword>
<sequence length="190" mass="19735">MRGALVALALVAAPVAAQELRPADAGRLAGWETSLGAALHGALAAGAPADVELLVESLSGVPGEIAPEGDWSCRTIKMGELSDLVVYAPFACRITAGEGGWRLEKLTGSQRMGGTIHAGEVPALYTGTAWVDGGPATDYAGLPPEDQTPVEPGQTVAQVGWFEQAGPGQARLLLPDPILESRFDILWLTR</sequence>
<dbReference type="EMBL" id="FQYO01000003">
    <property type="protein sequence ID" value="SHI80026.1"/>
    <property type="molecule type" value="Genomic_DNA"/>
</dbReference>
<dbReference type="RefSeq" id="WP_073328610.1">
    <property type="nucleotide sequence ID" value="NZ_FQYO01000003.1"/>
</dbReference>
<organism evidence="1 2">
    <name type="scientific">Wenxinia saemankumensis</name>
    <dbReference type="NCBI Taxonomy" id="1447782"/>
    <lineage>
        <taxon>Bacteria</taxon>
        <taxon>Pseudomonadati</taxon>
        <taxon>Pseudomonadota</taxon>
        <taxon>Alphaproteobacteria</taxon>
        <taxon>Rhodobacterales</taxon>
        <taxon>Roseobacteraceae</taxon>
        <taxon>Wenxinia</taxon>
    </lineage>
</organism>
<dbReference type="Proteomes" id="UP000184292">
    <property type="component" value="Unassembled WGS sequence"/>
</dbReference>
<gene>
    <name evidence="1" type="ORF">SAMN05444417_1778</name>
</gene>
<reference evidence="1 2" key="1">
    <citation type="submission" date="2016-11" db="EMBL/GenBank/DDBJ databases">
        <authorList>
            <person name="Jaros S."/>
            <person name="Januszkiewicz K."/>
            <person name="Wedrychowicz H."/>
        </authorList>
    </citation>
    <scope>NUCLEOTIDE SEQUENCE [LARGE SCALE GENOMIC DNA]</scope>
    <source>
        <strain evidence="1 2">DSM 100565</strain>
    </source>
</reference>
<dbReference type="OrthoDB" id="9153930at2"/>
<dbReference type="Pfam" id="PF16233">
    <property type="entry name" value="DUF4893"/>
    <property type="match status" value="1"/>
</dbReference>
<protein>
    <recommendedName>
        <fullName evidence="3">DUF4893 domain-containing protein</fullName>
    </recommendedName>
</protein>
<dbReference type="STRING" id="1447782.SAMN05444417_1778"/>
<evidence type="ECO:0000313" key="1">
    <source>
        <dbReference type="EMBL" id="SHI80026.1"/>
    </source>
</evidence>
<dbReference type="InterPro" id="IPR032609">
    <property type="entry name" value="DUF4893"/>
</dbReference>
<dbReference type="AlphaFoldDB" id="A0A1M6E3F4"/>
<name>A0A1M6E3F4_9RHOB</name>
<evidence type="ECO:0008006" key="3">
    <source>
        <dbReference type="Google" id="ProtNLM"/>
    </source>
</evidence>
<accession>A0A1M6E3F4</accession>
<evidence type="ECO:0000313" key="2">
    <source>
        <dbReference type="Proteomes" id="UP000184292"/>
    </source>
</evidence>
<proteinExistence type="predicted"/>